<accession>A0AAE2SAC6</accession>
<dbReference type="Gene3D" id="1.20.200.10">
    <property type="entry name" value="Fumarase/aspartase (Central domain)"/>
    <property type="match status" value="1"/>
</dbReference>
<comment type="subcellular location">
    <subcellularLocation>
        <location evidence="7">Cytoplasm</location>
    </subcellularLocation>
</comment>
<dbReference type="Pfam" id="PF14698">
    <property type="entry name" value="ASL_C2"/>
    <property type="match status" value="1"/>
</dbReference>
<sequence length="454" mass="49595">MWKGRFAKATADLVQQYGESISYDWRLYKHDVNGSIAHARAQVKAGLLTEEEFSSIEKGLREVEAEIEGGNFAFSIELEDIHMNIESALTKKIGAAGAKLHTARSRNDQVATDTRLYCREEIDALTGQLSELQSALLAQSAKHAASVLPGYTHLQRGQPVTIGHHLLAYVEMLDRDKARLADCRKRVNVSPLGSGALAGSTINLDRQQIADELGFDRVTTNSMDAISDRDYIAEFLFAMALVGTHLSRLSEDLILWCSSEFGFATLSDAHTTGSSLMPQKKNPDVCEITRGKTGRLYGNLVALLTAAKGLPLTYNRDLQEDKEPLFDSIDTLKIALAVNTEMIADMEINVDVCEAAASDPLLLATDLADYLVKNGVPFRQAHELVGLAVAESVKTQNPLDQLDLTSLSEHYGADAKDVFDLQTALAARTNPGAPSIENVKSEVARWQTSLDSCK</sequence>
<keyword evidence="7" id="KW-0963">Cytoplasm</keyword>
<dbReference type="PROSITE" id="PS00163">
    <property type="entry name" value="FUMARATE_LYASES"/>
    <property type="match status" value="1"/>
</dbReference>
<dbReference type="EC" id="4.3.2.1" evidence="3 7"/>
<dbReference type="Pfam" id="PF00206">
    <property type="entry name" value="Lyase_1"/>
    <property type="match status" value="1"/>
</dbReference>
<keyword evidence="5 7" id="KW-0028">Amino-acid biosynthesis</keyword>
<proteinExistence type="inferred from homology"/>
<feature type="domain" description="Fumarate lyase N-terminal" evidence="8">
    <location>
        <begin position="4"/>
        <end position="298"/>
    </location>
</feature>
<evidence type="ECO:0000313" key="10">
    <source>
        <dbReference type="EMBL" id="MBK1854401.1"/>
    </source>
</evidence>
<dbReference type="Proteomes" id="UP000634206">
    <property type="component" value="Unassembled WGS sequence"/>
</dbReference>
<dbReference type="PANTHER" id="PTHR43814:SF1">
    <property type="entry name" value="ARGININOSUCCINATE LYASE"/>
    <property type="match status" value="1"/>
</dbReference>
<dbReference type="NCBIfam" id="TIGR00838">
    <property type="entry name" value="argH"/>
    <property type="match status" value="1"/>
</dbReference>
<dbReference type="AlphaFoldDB" id="A0AAE2SAC6"/>
<keyword evidence="4 7" id="KW-0055">Arginine biosynthesis</keyword>
<evidence type="ECO:0000259" key="9">
    <source>
        <dbReference type="Pfam" id="PF14698"/>
    </source>
</evidence>
<keyword evidence="11" id="KW-1185">Reference proteome</keyword>
<gene>
    <name evidence="7 10" type="primary">argH</name>
    <name evidence="10" type="ORF">JIN83_05495</name>
</gene>
<dbReference type="InterPro" id="IPR022761">
    <property type="entry name" value="Fumarate_lyase_N"/>
</dbReference>
<dbReference type="CDD" id="cd01359">
    <property type="entry name" value="Argininosuccinate_lyase"/>
    <property type="match status" value="1"/>
</dbReference>
<dbReference type="RefSeq" id="WP_309489008.1">
    <property type="nucleotide sequence ID" value="NZ_JAENIG010000003.1"/>
</dbReference>
<dbReference type="InterPro" id="IPR029419">
    <property type="entry name" value="Arg_succ_lyase_C"/>
</dbReference>
<feature type="domain" description="Argininosuccinate lyase C-terminal" evidence="9">
    <location>
        <begin position="362"/>
        <end position="425"/>
    </location>
</feature>
<reference evidence="10" key="1">
    <citation type="submission" date="2021-01" db="EMBL/GenBank/DDBJ databases">
        <title>Modified the classification status of verrucomicrobia.</title>
        <authorList>
            <person name="Feng X."/>
        </authorList>
    </citation>
    <scope>NUCLEOTIDE SEQUENCE</scope>
    <source>
        <strain evidence="10">5K15</strain>
    </source>
</reference>
<evidence type="ECO:0000256" key="6">
    <source>
        <dbReference type="ARBA" id="ARBA00023239"/>
    </source>
</evidence>
<dbReference type="PANTHER" id="PTHR43814">
    <property type="entry name" value="ARGININOSUCCINATE LYASE"/>
    <property type="match status" value="1"/>
</dbReference>
<dbReference type="GO" id="GO:0004056">
    <property type="term" value="F:argininosuccinate lyase activity"/>
    <property type="evidence" value="ECO:0007669"/>
    <property type="project" value="UniProtKB-UniRule"/>
</dbReference>
<dbReference type="GO" id="GO:0042450">
    <property type="term" value="P:L-arginine biosynthetic process via ornithine"/>
    <property type="evidence" value="ECO:0007669"/>
    <property type="project" value="UniProtKB-UniRule"/>
</dbReference>
<evidence type="ECO:0000259" key="8">
    <source>
        <dbReference type="Pfam" id="PF00206"/>
    </source>
</evidence>
<dbReference type="Gene3D" id="1.10.275.10">
    <property type="entry name" value="Fumarase/aspartase (N-terminal domain)"/>
    <property type="match status" value="1"/>
</dbReference>
<dbReference type="FunFam" id="1.10.275.10:FF:000002">
    <property type="entry name" value="Argininosuccinate lyase"/>
    <property type="match status" value="1"/>
</dbReference>
<protein>
    <recommendedName>
        <fullName evidence="3 7">Argininosuccinate lyase</fullName>
        <shortName evidence="7">ASAL</shortName>
        <ecNumber evidence="3 7">4.3.2.1</ecNumber>
    </recommendedName>
    <alternativeName>
        <fullName evidence="7">Arginosuccinase</fullName>
    </alternativeName>
</protein>
<comment type="catalytic activity">
    <reaction evidence="1 7">
        <text>2-(N(omega)-L-arginino)succinate = fumarate + L-arginine</text>
        <dbReference type="Rhea" id="RHEA:24020"/>
        <dbReference type="ChEBI" id="CHEBI:29806"/>
        <dbReference type="ChEBI" id="CHEBI:32682"/>
        <dbReference type="ChEBI" id="CHEBI:57472"/>
        <dbReference type="EC" id="4.3.2.1"/>
    </reaction>
</comment>
<dbReference type="EMBL" id="JAENIG010000003">
    <property type="protein sequence ID" value="MBK1854401.1"/>
    <property type="molecule type" value="Genomic_DNA"/>
</dbReference>
<dbReference type="InterPro" id="IPR008948">
    <property type="entry name" value="L-Aspartase-like"/>
</dbReference>
<evidence type="ECO:0000256" key="1">
    <source>
        <dbReference type="ARBA" id="ARBA00000985"/>
    </source>
</evidence>
<keyword evidence="6 7" id="KW-0456">Lyase</keyword>
<evidence type="ECO:0000256" key="5">
    <source>
        <dbReference type="ARBA" id="ARBA00022605"/>
    </source>
</evidence>
<dbReference type="InterPro" id="IPR000362">
    <property type="entry name" value="Fumarate_lyase_fam"/>
</dbReference>
<evidence type="ECO:0000256" key="3">
    <source>
        <dbReference type="ARBA" id="ARBA00012338"/>
    </source>
</evidence>
<dbReference type="PRINTS" id="PR00149">
    <property type="entry name" value="FUMRATELYASE"/>
</dbReference>
<dbReference type="InterPro" id="IPR024083">
    <property type="entry name" value="Fumarase/histidase_N"/>
</dbReference>
<organism evidence="10 11">
    <name type="scientific">Oceaniferula flava</name>
    <dbReference type="NCBI Taxonomy" id="2800421"/>
    <lineage>
        <taxon>Bacteria</taxon>
        <taxon>Pseudomonadati</taxon>
        <taxon>Verrucomicrobiota</taxon>
        <taxon>Verrucomicrobiia</taxon>
        <taxon>Verrucomicrobiales</taxon>
        <taxon>Verrucomicrobiaceae</taxon>
        <taxon>Oceaniferula</taxon>
    </lineage>
</organism>
<name>A0AAE2SAC6_9BACT</name>
<evidence type="ECO:0000256" key="7">
    <source>
        <dbReference type="HAMAP-Rule" id="MF_00006"/>
    </source>
</evidence>
<dbReference type="PRINTS" id="PR00145">
    <property type="entry name" value="ARGSUCLYASE"/>
</dbReference>
<dbReference type="InterPro" id="IPR009049">
    <property type="entry name" value="Argininosuccinate_lyase"/>
</dbReference>
<dbReference type="GO" id="GO:0005829">
    <property type="term" value="C:cytosol"/>
    <property type="evidence" value="ECO:0007669"/>
    <property type="project" value="TreeGrafter"/>
</dbReference>
<dbReference type="Gene3D" id="1.10.40.30">
    <property type="entry name" value="Fumarase/aspartase (C-terminal domain)"/>
    <property type="match status" value="1"/>
</dbReference>
<evidence type="ECO:0000256" key="2">
    <source>
        <dbReference type="ARBA" id="ARBA00004941"/>
    </source>
</evidence>
<dbReference type="FunFam" id="1.20.200.10:FF:000015">
    <property type="entry name" value="argininosuccinate lyase isoform X2"/>
    <property type="match status" value="1"/>
</dbReference>
<evidence type="ECO:0000256" key="4">
    <source>
        <dbReference type="ARBA" id="ARBA00022571"/>
    </source>
</evidence>
<dbReference type="FunFam" id="1.10.40.30:FF:000001">
    <property type="entry name" value="Argininosuccinate lyase"/>
    <property type="match status" value="1"/>
</dbReference>
<comment type="similarity">
    <text evidence="7">Belongs to the lyase 1 family. Argininosuccinate lyase subfamily.</text>
</comment>
<dbReference type="HAMAP" id="MF_00006">
    <property type="entry name" value="Arg_succ_lyase"/>
    <property type="match status" value="1"/>
</dbReference>
<comment type="pathway">
    <text evidence="2 7">Amino-acid biosynthesis; L-arginine biosynthesis; L-arginine from L-ornithine and carbamoyl phosphate: step 3/3.</text>
</comment>
<comment type="caution">
    <text evidence="10">The sequence shown here is derived from an EMBL/GenBank/DDBJ whole genome shotgun (WGS) entry which is preliminary data.</text>
</comment>
<dbReference type="InterPro" id="IPR020557">
    <property type="entry name" value="Fumarate_lyase_CS"/>
</dbReference>
<evidence type="ECO:0000313" key="11">
    <source>
        <dbReference type="Proteomes" id="UP000634206"/>
    </source>
</evidence>
<dbReference type="SUPFAM" id="SSF48557">
    <property type="entry name" value="L-aspartase-like"/>
    <property type="match status" value="1"/>
</dbReference>